<dbReference type="GeneID" id="23569527"/>
<evidence type="ECO:0000256" key="1">
    <source>
        <dbReference type="SAM" id="MobiDB-lite"/>
    </source>
</evidence>
<keyword evidence="3" id="KW-1185">Reference proteome</keyword>
<dbReference type="AlphaFoldDB" id="V5IR24"/>
<accession>V5IR24</accession>
<evidence type="ECO:0000313" key="2">
    <source>
        <dbReference type="EMBL" id="ESA43606.1"/>
    </source>
</evidence>
<protein>
    <submittedName>
        <fullName evidence="2">Uncharacterized protein</fullName>
    </submittedName>
</protein>
<dbReference type="KEGG" id="ncr:NCU16557"/>
<dbReference type="EMBL" id="CM002237">
    <property type="protein sequence ID" value="ESA43606.1"/>
    <property type="molecule type" value="Genomic_DNA"/>
</dbReference>
<feature type="region of interest" description="Disordered" evidence="1">
    <location>
        <begin position="22"/>
        <end position="77"/>
    </location>
</feature>
<name>V5IR24_NEUCR</name>
<gene>
    <name evidence="2" type="ORF">NCU16557</name>
</gene>
<dbReference type="VEuPathDB" id="FungiDB:NCU16557"/>
<feature type="compositionally biased region" description="Acidic residues" evidence="1">
    <location>
        <begin position="39"/>
        <end position="52"/>
    </location>
</feature>
<dbReference type="RefSeq" id="XP_011393693.1">
    <property type="nucleotide sequence ID" value="XM_011395391.1"/>
</dbReference>
<evidence type="ECO:0000313" key="3">
    <source>
        <dbReference type="Proteomes" id="UP000001805"/>
    </source>
</evidence>
<dbReference type="InParanoid" id="V5IR24"/>
<reference evidence="2 3" key="1">
    <citation type="journal article" date="2003" name="Nature">
        <title>The genome sequence of the filamentous fungus Neurospora crassa.</title>
        <authorList>
            <person name="Galagan J.E."/>
            <person name="Calvo S.E."/>
            <person name="Borkovich K.A."/>
            <person name="Selker E.U."/>
            <person name="Read N.D."/>
            <person name="Jaffe D."/>
            <person name="FitzHugh W."/>
            <person name="Ma L.J."/>
            <person name="Smirnov S."/>
            <person name="Purcell S."/>
            <person name="Rehman B."/>
            <person name="Elkins T."/>
            <person name="Engels R."/>
            <person name="Wang S."/>
            <person name="Nielsen C.B."/>
            <person name="Butler J."/>
            <person name="Endrizzi M."/>
            <person name="Qui D."/>
            <person name="Ianakiev P."/>
            <person name="Bell-Pedersen D."/>
            <person name="Nelson M.A."/>
            <person name="Werner-Washburne M."/>
            <person name="Selitrennikoff C.P."/>
            <person name="Kinsey J.A."/>
            <person name="Braun E.L."/>
            <person name="Zelter A."/>
            <person name="Schulte U."/>
            <person name="Kothe G.O."/>
            <person name="Jedd G."/>
            <person name="Mewes W."/>
            <person name="Staben C."/>
            <person name="Marcotte E."/>
            <person name="Greenberg D."/>
            <person name="Roy A."/>
            <person name="Foley K."/>
            <person name="Naylor J."/>
            <person name="Stange-Thomann N."/>
            <person name="Barrett R."/>
            <person name="Gnerre S."/>
            <person name="Kamal M."/>
            <person name="Kamvysselis M."/>
            <person name="Mauceli E."/>
            <person name="Bielke C."/>
            <person name="Rudd S."/>
            <person name="Frishman D."/>
            <person name="Krystofova S."/>
            <person name="Rasmussen C."/>
            <person name="Metzenberg R.L."/>
            <person name="Perkins D.D."/>
            <person name="Kroken S."/>
            <person name="Cogoni C."/>
            <person name="Macino G."/>
            <person name="Catcheside D."/>
            <person name="Li W."/>
            <person name="Pratt R.J."/>
            <person name="Osmani S.A."/>
            <person name="DeSouza C.P."/>
            <person name="Glass L."/>
            <person name="Orbach M.J."/>
            <person name="Berglund J.A."/>
            <person name="Voelker R."/>
            <person name="Yarden O."/>
            <person name="Plamann M."/>
            <person name="Seiler S."/>
            <person name="Dunlap J."/>
            <person name="Radford A."/>
            <person name="Aramayo R."/>
            <person name="Natvig D.O."/>
            <person name="Alex L.A."/>
            <person name="Mannhaupt G."/>
            <person name="Ebbole D.J."/>
            <person name="Freitag M."/>
            <person name="Paulsen I."/>
            <person name="Sachs M.S."/>
            <person name="Lander E.S."/>
            <person name="Nusbaum C."/>
            <person name="Birren B."/>
        </authorList>
    </citation>
    <scope>NUCLEOTIDE SEQUENCE [LARGE SCALE GENOMIC DNA]</scope>
    <source>
        <strain evidence="3">ATCC 24698 / 74-OR23-1A / CBS 708.71 / DSM 1257 / FGSC 987</strain>
    </source>
</reference>
<sequence>MNSMYTIERNVPFASQSVNRLLPRGSDQGWLPWARTETNGDDGEEEEEEEEERGQGRPYLASMGTRPAAPWPPFRTPGWLKVQTVRVPRPGPRPSHKITIPFWPAWVVEAPQNPFPGSCVPR</sequence>
<organism evidence="2 3">
    <name type="scientific">Neurospora crassa (strain ATCC 24698 / 74-OR23-1A / CBS 708.71 / DSM 1257 / FGSC 987)</name>
    <dbReference type="NCBI Taxonomy" id="367110"/>
    <lineage>
        <taxon>Eukaryota</taxon>
        <taxon>Fungi</taxon>
        <taxon>Dikarya</taxon>
        <taxon>Ascomycota</taxon>
        <taxon>Pezizomycotina</taxon>
        <taxon>Sordariomycetes</taxon>
        <taxon>Sordariomycetidae</taxon>
        <taxon>Sordariales</taxon>
        <taxon>Sordariaceae</taxon>
        <taxon>Neurospora</taxon>
    </lineage>
</organism>
<proteinExistence type="predicted"/>
<dbReference type="Proteomes" id="UP000001805">
    <property type="component" value="Chromosome 6, Linkage Group II"/>
</dbReference>